<reference evidence="2 3" key="1">
    <citation type="journal article" date="2012" name="BMC Genomics">
        <title>Genome-wide characterization of vibrio phage phipp2 with unique arrangements of the mob-like genes.</title>
        <authorList>
            <person name="Lin Y.R."/>
            <person name="Lin C.S."/>
        </authorList>
    </citation>
    <scope>NUCLEOTIDE SEQUENCE [LARGE SCALE GENOMIC DNA]</scope>
</reference>
<proteinExistence type="predicted"/>
<accession>I6X2S9</accession>
<dbReference type="InterPro" id="IPR011856">
    <property type="entry name" value="tRNA_endonuc-like_dom_sf"/>
</dbReference>
<dbReference type="Proteomes" id="UP000009015">
    <property type="component" value="Segment"/>
</dbReference>
<evidence type="ECO:0000313" key="2">
    <source>
        <dbReference type="EMBL" id="AFN37547.1"/>
    </source>
</evidence>
<dbReference type="EMBL" id="JN849462">
    <property type="protein sequence ID" value="AFN37547.1"/>
    <property type="molecule type" value="Genomic_DNA"/>
</dbReference>
<dbReference type="InterPro" id="IPR021671">
    <property type="entry name" value="PD(D/E)XK_Endonuc"/>
</dbReference>
<gene>
    <name evidence="2" type="ORF">pp2_314</name>
</gene>
<dbReference type="Gene3D" id="3.40.1350.10">
    <property type="match status" value="1"/>
</dbReference>
<dbReference type="Pfam" id="PF11645">
    <property type="entry name" value="PDDEXK_5"/>
    <property type="match status" value="1"/>
</dbReference>
<evidence type="ECO:0000313" key="3">
    <source>
        <dbReference type="Proteomes" id="UP000009015"/>
    </source>
</evidence>
<evidence type="ECO:0000259" key="1">
    <source>
        <dbReference type="Pfam" id="PF11645"/>
    </source>
</evidence>
<name>I6X2S9_9CAUD</name>
<organism evidence="2 3">
    <name type="scientific">Vibrio phage phi-pp2</name>
    <dbReference type="NCBI Taxonomy" id="1204514"/>
    <lineage>
        <taxon>Viruses</taxon>
        <taxon>Duplodnaviria</taxon>
        <taxon>Heunggongvirae</taxon>
        <taxon>Uroviricota</taxon>
        <taxon>Caudoviricetes</taxon>
        <taxon>Pantevenvirales</taxon>
        <taxon>Straboviridae</taxon>
        <taxon>Schizotequatrovirus</taxon>
        <taxon>Schizotequatrovirus KVP40</taxon>
    </lineage>
</organism>
<dbReference type="GO" id="GO:0003676">
    <property type="term" value="F:nucleic acid binding"/>
    <property type="evidence" value="ECO:0007669"/>
    <property type="project" value="InterPro"/>
</dbReference>
<feature type="domain" description="PD(D/E)XK endonuclease" evidence="1">
    <location>
        <begin position="1"/>
        <end position="121"/>
    </location>
</feature>
<sequence>MNTKQFGQIIESKFVFECAKLGLTVSQPIGDNAAYDFIIDIDGKLVRVQCKSLRVDIHNERRFISETNKKQGHRRRDKISYSGMCDYFFLYNVETEQHAFINVDDCNQTVSFWSGDKTNDTRMRFLSDYDLVDTIEQMRSRAVVSSSVS</sequence>
<protein>
    <recommendedName>
        <fullName evidence="1">PD(D/E)XK endonuclease domain-containing protein</fullName>
    </recommendedName>
</protein>